<reference evidence="3" key="1">
    <citation type="submission" date="2022-11" db="UniProtKB">
        <authorList>
            <consortium name="WormBaseParasite"/>
        </authorList>
    </citation>
    <scope>IDENTIFICATION</scope>
</reference>
<name>A0A914DI82_9BILA</name>
<feature type="region of interest" description="Disordered" evidence="1">
    <location>
        <begin position="991"/>
        <end position="1013"/>
    </location>
</feature>
<feature type="compositionally biased region" description="Low complexity" evidence="1">
    <location>
        <begin position="323"/>
        <end position="348"/>
    </location>
</feature>
<feature type="region of interest" description="Disordered" evidence="1">
    <location>
        <begin position="453"/>
        <end position="486"/>
    </location>
</feature>
<feature type="region of interest" description="Disordered" evidence="1">
    <location>
        <begin position="504"/>
        <end position="569"/>
    </location>
</feature>
<feature type="region of interest" description="Disordered" evidence="1">
    <location>
        <begin position="323"/>
        <end position="375"/>
    </location>
</feature>
<evidence type="ECO:0000256" key="1">
    <source>
        <dbReference type="SAM" id="MobiDB-lite"/>
    </source>
</evidence>
<keyword evidence="2" id="KW-1185">Reference proteome</keyword>
<dbReference type="Proteomes" id="UP000887540">
    <property type="component" value="Unplaced"/>
</dbReference>
<organism evidence="2 3">
    <name type="scientific">Acrobeloides nanus</name>
    <dbReference type="NCBI Taxonomy" id="290746"/>
    <lineage>
        <taxon>Eukaryota</taxon>
        <taxon>Metazoa</taxon>
        <taxon>Ecdysozoa</taxon>
        <taxon>Nematoda</taxon>
        <taxon>Chromadorea</taxon>
        <taxon>Rhabditida</taxon>
        <taxon>Tylenchina</taxon>
        <taxon>Cephalobomorpha</taxon>
        <taxon>Cephaloboidea</taxon>
        <taxon>Cephalobidae</taxon>
        <taxon>Acrobeloides</taxon>
    </lineage>
</organism>
<evidence type="ECO:0000313" key="2">
    <source>
        <dbReference type="Proteomes" id="UP000887540"/>
    </source>
</evidence>
<feature type="compositionally biased region" description="Low complexity" evidence="1">
    <location>
        <begin position="538"/>
        <end position="569"/>
    </location>
</feature>
<feature type="compositionally biased region" description="Polar residues" evidence="1">
    <location>
        <begin position="471"/>
        <end position="486"/>
    </location>
</feature>
<feature type="region of interest" description="Disordered" evidence="1">
    <location>
        <begin position="188"/>
        <end position="212"/>
    </location>
</feature>
<evidence type="ECO:0000313" key="3">
    <source>
        <dbReference type="WBParaSite" id="ACRNAN_scaffold2539.g21885.t1"/>
    </source>
</evidence>
<feature type="compositionally biased region" description="Low complexity" evidence="1">
    <location>
        <begin position="359"/>
        <end position="375"/>
    </location>
</feature>
<feature type="compositionally biased region" description="Low complexity" evidence="1">
    <location>
        <begin position="203"/>
        <end position="212"/>
    </location>
</feature>
<sequence length="1074" mass="111994">MNLIFTCLCARQLKTSTIDASTAGPFSSAAAFCTANAANSLNHQAAAATPVIVAASSSQPYSGLMMKNTGSATIDNLIIASTKRPPSEIGDLHRNGGVIFPPSATPPAAKMPRLDDSLEEYKKHQLIGIAIKSENNFDQNITPPSGVVANGLTKNHPLSTLDLKPLNGAQLPNDPANRLAALTRAGLIGPHTTSPSTAGSNPTSLERLSTSSSLNIATTSSTTSSLSSISASQDLRALTANQALAAMYGGGAGLPPAEIQAALMNHPEFAAHCRQAYAALASTGTPMHSLLMPGIGLPAAATPGFPAGFPATLFGSQPQLFDQQRANQQNQQQLRQQQLNNATAQRAAGQPTNGLPPMLGSASTSSLLGASSTASTNSTNTQALAAAGLGSYPSIGMQFPPGASLGSQLAGAALLSAGMPGLSAPPAKTSRWCNMHVLIAEAVLRKKENLKNNHAGGVSVSNHVNRAKTPPRSNIPSSANSTLPNSATQLNHFQKNTSDPRLAQLSHQHQQQLSLHHQQQQQHLLAQRQQQTAASLMQPPTSKPAQQQQQPPQLAQQQRTTIQQSPQQQQQQSSQALAAQYQQAMFLQSLQQQQAAMAASNALTSTTMASAASTAASLAQQQARKNSQVLANLQQIQANNPLMSHFGLGGLQPGITSGIPPNMSMLTSHQLVSQEMAKAAGRASATPKQLNSVQQARPPSSINHQVRAASTAPSVAAAAALHPALGAIGLQQQANAQLGGIPAGFPIAPPLGPSGSITNGTSDAAVQAMLAAALSQNPAASSANAAALVALISQATGGNNLSAMQHQQQQQQQLVSQASSVSHLLHGANPTQAMNQTAQHQRPQEQQALAAALLQQVQMLEKQHQLQGLGQSAIPNGMDIIRQMEQQHILQQLQQHQLLDRYSNANLLASALQQPPAASSSAEQSSSVALPNGLHNAFEQELIRQRLASQLRPGASVPVSSATGHVLHGLGQNLHQNHTQQNLDLALLEQLQRQQQQHHHHQQQQQQQQQAMLGRSMLGAGLAPTAPSPAPSMMFNPAAAAQLMGMSNSMAAAQLYGKMNPAMNAAAAAGKRDN</sequence>
<feature type="compositionally biased region" description="Low complexity" evidence="1">
    <location>
        <begin position="504"/>
        <end position="531"/>
    </location>
</feature>
<accession>A0A914DI82</accession>
<proteinExistence type="predicted"/>
<dbReference type="WBParaSite" id="ACRNAN_scaffold2539.g21885.t1">
    <property type="protein sequence ID" value="ACRNAN_scaffold2539.g21885.t1"/>
    <property type="gene ID" value="ACRNAN_scaffold2539.g21885"/>
</dbReference>
<feature type="compositionally biased region" description="Polar residues" evidence="1">
    <location>
        <begin position="191"/>
        <end position="202"/>
    </location>
</feature>
<dbReference type="AlphaFoldDB" id="A0A914DI82"/>
<protein>
    <submittedName>
        <fullName evidence="3">Uncharacterized protein</fullName>
    </submittedName>
</protein>